<feature type="domain" description="Reverse transcriptase" evidence="4">
    <location>
        <begin position="760"/>
        <end position="880"/>
    </location>
</feature>
<sequence>MNINYDHAAGAPSVLTPDYAEPYTLPRGQSSRFHHSSGDPSHWPPTDSRGWRSYNQPPSPAHQEMTYRGPKPHIPHFTDDDPRQFARLKIALDNILPADATERFKYQILVDHLKLEDALLIADSYSNSMYPYSNTMASLTELYGQPHKLALQRINEVLAEPAVKSGDGRGFQLFALKVRALVGMLDQLGKEGRTELECGSHISRLLSKLPHDLRAQFKRFINPIRTPIPTLLDFSDWLEYEVHIQDDDVQIYSSFKDLRLDRQRGVKVKPKSAAHSTTVLLGCDPPAKEPESSTQPRPQINNPEKPKKYCPFCDDIQHYFNQCSEFKKFTKEQKAAWIKTNKRCWRCGREHQAAQCYLKAKCQQCNQVHLEVLHDVNASVPIRPERPAPGPIQPVTYYLDPSWRTSCVLLKMVKVLLYNGKRRIETYAILDDGSERTILLHSAAHELGLQGPSEDLALRTIRQDISTVPGRSVSFSVSSAFHPQKRFRIHGAFTAIDLGLSKHSHPVDTLQKVYRHLRGLPLHSFNQAQPLLLIGSDYPHLLSPVEPVHLGPPGGPAALKTLLGWTLQGPAKVLKHQASTPQCLLTNTLTPSAELLSHVTRLWQMDVLPYQNEKLIIRSKQDTAAVRMLEEKTIRVEVDGIQRYATPLLWKENAPPLSAPKESVLGLLRGTEKRLSKNPAKAETYNQGIKKLLDAGYIKKLTSAESQASVSAWYIPHHMVRHNGKDRIVFNCSFTHQGASLNEHLPGPTLGSTLLGVLLRFREYPIAVSSDIKGMFHQVRLLPEDKPFLRFLWRDTARSTLPDVYEWQVLPFGTTCSPCCATFALQKHVLDHSSPGEGTRHSVENCFYVDNLLQSFTSVSEAEQIVKQLQQLLLTGGFELRQWATNVPAIISHLPPELKSDSSELWLSPDGTDPPERALGLLWHCTSDTITYQLRHTEHPEPTMRNIYRVLARQYDPLGLLIPYTTRAKILVQRLWSKKRDWDDPQLPTDLLQQWHAWESELHQLPAISLPRCYMSPETDFSTCTQSIHIFSDASEKAYGAVAYLRTVDHAGLIQVAFLATRS</sequence>
<dbReference type="EC" id="3.1.26.4" evidence="2"/>
<dbReference type="Pfam" id="PF05380">
    <property type="entry name" value="Peptidase_A17"/>
    <property type="match status" value="1"/>
</dbReference>
<name>A0A6G0IDC5_LARCR</name>
<evidence type="ECO:0000256" key="1">
    <source>
        <dbReference type="ARBA" id="ARBA00010879"/>
    </source>
</evidence>
<dbReference type="PANTHER" id="PTHR47331:SF5">
    <property type="entry name" value="RIBONUCLEASE H"/>
    <property type="match status" value="1"/>
</dbReference>
<dbReference type="CDD" id="cd01644">
    <property type="entry name" value="RT_pepA17"/>
    <property type="match status" value="1"/>
</dbReference>
<keyword evidence="6" id="KW-1185">Reference proteome</keyword>
<dbReference type="AlphaFoldDB" id="A0A6G0IDC5"/>
<organism evidence="5 6">
    <name type="scientific">Larimichthys crocea</name>
    <name type="common">Large yellow croaker</name>
    <name type="synonym">Pseudosciaena crocea</name>
    <dbReference type="NCBI Taxonomy" id="215358"/>
    <lineage>
        <taxon>Eukaryota</taxon>
        <taxon>Metazoa</taxon>
        <taxon>Chordata</taxon>
        <taxon>Craniata</taxon>
        <taxon>Vertebrata</taxon>
        <taxon>Euteleostomi</taxon>
        <taxon>Actinopterygii</taxon>
        <taxon>Neopterygii</taxon>
        <taxon>Teleostei</taxon>
        <taxon>Neoteleostei</taxon>
        <taxon>Acanthomorphata</taxon>
        <taxon>Eupercaria</taxon>
        <taxon>Sciaenidae</taxon>
        <taxon>Larimichthys</taxon>
    </lineage>
</organism>
<dbReference type="Proteomes" id="UP000424527">
    <property type="component" value="Unassembled WGS sequence"/>
</dbReference>
<dbReference type="EMBL" id="REGW02000011">
    <property type="protein sequence ID" value="KAE8289495.1"/>
    <property type="molecule type" value="Genomic_DNA"/>
</dbReference>
<protein>
    <recommendedName>
        <fullName evidence="2">ribonuclease H</fullName>
        <ecNumber evidence="2">3.1.26.4</ecNumber>
    </recommendedName>
</protein>
<reference evidence="5 6" key="1">
    <citation type="submission" date="2019-07" db="EMBL/GenBank/DDBJ databases">
        <title>Chromosome genome assembly for large yellow croaker.</title>
        <authorList>
            <person name="Xiao S."/>
        </authorList>
    </citation>
    <scope>NUCLEOTIDE SEQUENCE [LARGE SCALE GENOMIC DNA]</scope>
    <source>
        <strain evidence="5">JMULYC20181020</strain>
        <tissue evidence="5">Muscle</tissue>
    </source>
</reference>
<feature type="region of interest" description="Disordered" evidence="3">
    <location>
        <begin position="16"/>
        <end position="73"/>
    </location>
</feature>
<comment type="similarity">
    <text evidence="1">Belongs to the beta type-B retroviral polymerase family. HERV class-II K(HML-2) pol subfamily.</text>
</comment>
<evidence type="ECO:0000256" key="3">
    <source>
        <dbReference type="SAM" id="MobiDB-lite"/>
    </source>
</evidence>
<dbReference type="GO" id="GO:0004523">
    <property type="term" value="F:RNA-DNA hybrid ribonuclease activity"/>
    <property type="evidence" value="ECO:0007669"/>
    <property type="project" value="UniProtKB-EC"/>
</dbReference>
<dbReference type="InterPro" id="IPR043128">
    <property type="entry name" value="Rev_trsase/Diguanyl_cyclase"/>
</dbReference>
<dbReference type="InterPro" id="IPR008042">
    <property type="entry name" value="Retrotrans_Pao"/>
</dbReference>
<comment type="caution">
    <text evidence="5">The sequence shown here is derived from an EMBL/GenBank/DDBJ whole genome shotgun (WGS) entry which is preliminary data.</text>
</comment>
<evidence type="ECO:0000313" key="5">
    <source>
        <dbReference type="EMBL" id="KAE8289495.1"/>
    </source>
</evidence>
<feature type="compositionally biased region" description="Polar residues" evidence="3">
    <location>
        <begin position="292"/>
        <end position="302"/>
    </location>
</feature>
<dbReference type="InterPro" id="IPR000477">
    <property type="entry name" value="RT_dom"/>
</dbReference>
<dbReference type="SUPFAM" id="SSF56672">
    <property type="entry name" value="DNA/RNA polymerases"/>
    <property type="match status" value="1"/>
</dbReference>
<dbReference type="Pfam" id="PF00078">
    <property type="entry name" value="RVT_1"/>
    <property type="match status" value="1"/>
</dbReference>
<dbReference type="Gene3D" id="3.10.10.10">
    <property type="entry name" value="HIV Type 1 Reverse Transcriptase, subunit A, domain 1"/>
    <property type="match status" value="1"/>
</dbReference>
<evidence type="ECO:0000313" key="6">
    <source>
        <dbReference type="Proteomes" id="UP000424527"/>
    </source>
</evidence>
<gene>
    <name evidence="5" type="ORF">D5F01_LYC11197</name>
</gene>
<evidence type="ECO:0000256" key="2">
    <source>
        <dbReference type="ARBA" id="ARBA00012180"/>
    </source>
</evidence>
<dbReference type="PANTHER" id="PTHR47331">
    <property type="entry name" value="PHD-TYPE DOMAIN-CONTAINING PROTEIN"/>
    <property type="match status" value="1"/>
</dbReference>
<accession>A0A6G0IDC5</accession>
<evidence type="ECO:0000259" key="4">
    <source>
        <dbReference type="Pfam" id="PF00078"/>
    </source>
</evidence>
<dbReference type="InterPro" id="IPR043502">
    <property type="entry name" value="DNA/RNA_pol_sf"/>
</dbReference>
<feature type="region of interest" description="Disordered" evidence="3">
    <location>
        <begin position="280"/>
        <end position="303"/>
    </location>
</feature>
<proteinExistence type="inferred from homology"/>
<dbReference type="Gene3D" id="3.30.70.270">
    <property type="match status" value="1"/>
</dbReference>